<protein>
    <submittedName>
        <fullName evidence="1">Uncharacterized protein</fullName>
    </submittedName>
</protein>
<accession>A0ACC0YEW0</accession>
<proteinExistence type="predicted"/>
<reference evidence="2" key="1">
    <citation type="journal article" date="2023" name="G3 (Bethesda)">
        <title>Genome assembly and association tests identify interacting loci associated with vigor, precocity, and sex in interspecific pistachio rootstocks.</title>
        <authorList>
            <person name="Palmer W."/>
            <person name="Jacygrad E."/>
            <person name="Sagayaradj S."/>
            <person name="Cavanaugh K."/>
            <person name="Han R."/>
            <person name="Bertier L."/>
            <person name="Beede B."/>
            <person name="Kafkas S."/>
            <person name="Golino D."/>
            <person name="Preece J."/>
            <person name="Michelmore R."/>
        </authorList>
    </citation>
    <scope>NUCLEOTIDE SEQUENCE [LARGE SCALE GENOMIC DNA]</scope>
</reference>
<evidence type="ECO:0000313" key="2">
    <source>
        <dbReference type="Proteomes" id="UP001163603"/>
    </source>
</evidence>
<evidence type="ECO:0000313" key="1">
    <source>
        <dbReference type="EMBL" id="KAJ0034672.1"/>
    </source>
</evidence>
<gene>
    <name evidence="1" type="ORF">Pint_24372</name>
</gene>
<name>A0ACC0YEW0_9ROSI</name>
<dbReference type="Proteomes" id="UP001163603">
    <property type="component" value="Chromosome 7"/>
</dbReference>
<comment type="caution">
    <text evidence="1">The sequence shown here is derived from an EMBL/GenBank/DDBJ whole genome shotgun (WGS) entry which is preliminary data.</text>
</comment>
<dbReference type="EMBL" id="CM047742">
    <property type="protein sequence ID" value="KAJ0034672.1"/>
    <property type="molecule type" value="Genomic_DNA"/>
</dbReference>
<keyword evidence="2" id="KW-1185">Reference proteome</keyword>
<organism evidence="1 2">
    <name type="scientific">Pistacia integerrima</name>
    <dbReference type="NCBI Taxonomy" id="434235"/>
    <lineage>
        <taxon>Eukaryota</taxon>
        <taxon>Viridiplantae</taxon>
        <taxon>Streptophyta</taxon>
        <taxon>Embryophyta</taxon>
        <taxon>Tracheophyta</taxon>
        <taxon>Spermatophyta</taxon>
        <taxon>Magnoliopsida</taxon>
        <taxon>eudicotyledons</taxon>
        <taxon>Gunneridae</taxon>
        <taxon>Pentapetalae</taxon>
        <taxon>rosids</taxon>
        <taxon>malvids</taxon>
        <taxon>Sapindales</taxon>
        <taxon>Anacardiaceae</taxon>
        <taxon>Pistacia</taxon>
    </lineage>
</organism>
<sequence>MSSLPRTSLQIDVEARYAMMDEKKRKRMQSNRESAKRSRLKREKRLKDLVTEIAMLKQQIVENNKVYNDLTQRTQLLLSETDSLNYEKMQLVEYLNSLSSVFMSSRLQQTGCLSNQPWQVDGPKQPSITTGMSMS</sequence>